<proteinExistence type="predicted"/>
<dbReference type="EnsemblMetazoa" id="PPAI004802-RA">
    <property type="protein sequence ID" value="PPAI004802-PA"/>
    <property type="gene ID" value="PPAI004802"/>
</dbReference>
<reference evidence="1" key="1">
    <citation type="submission" date="2022-08" db="UniProtKB">
        <authorList>
            <consortium name="EnsemblMetazoa"/>
        </authorList>
    </citation>
    <scope>IDENTIFICATION</scope>
    <source>
        <strain evidence="1">Israel</strain>
    </source>
</reference>
<keyword evidence="2" id="KW-1185">Reference proteome</keyword>
<evidence type="ECO:0000313" key="2">
    <source>
        <dbReference type="Proteomes" id="UP000092462"/>
    </source>
</evidence>
<sequence length="216" mass="24636">MDNPLLDVCEFDERELSYFVFCEFTSHIEFKLWRDYMKRQLLDDNLELVEDMLADICRTKSRLCRICFNPLAWLRRETDEHEIEWRCGSCTLSQPILQCNSAEACNVLIDLIVSNKIHPQILASALNFIFAAAYNFIGISSPVDADDPIQTLLSMYEKSPSALGLGGKNTVVFADIYHDTSTSIHFRGETAADTPFPILYLADTVAIPTRFFLHPL</sequence>
<organism evidence="1 2">
    <name type="scientific">Phlebotomus papatasi</name>
    <name type="common">Sandfly</name>
    <dbReference type="NCBI Taxonomy" id="29031"/>
    <lineage>
        <taxon>Eukaryota</taxon>
        <taxon>Metazoa</taxon>
        <taxon>Ecdysozoa</taxon>
        <taxon>Arthropoda</taxon>
        <taxon>Hexapoda</taxon>
        <taxon>Insecta</taxon>
        <taxon>Pterygota</taxon>
        <taxon>Neoptera</taxon>
        <taxon>Endopterygota</taxon>
        <taxon>Diptera</taxon>
        <taxon>Nematocera</taxon>
        <taxon>Psychodoidea</taxon>
        <taxon>Psychodidae</taxon>
        <taxon>Phlebotomus</taxon>
        <taxon>Phlebotomus</taxon>
    </lineage>
</organism>
<dbReference type="VEuPathDB" id="VectorBase:PPAI004802"/>
<dbReference type="AlphaFoldDB" id="A0A1B0GND4"/>
<accession>A0A1B0GND4</accession>
<dbReference type="Proteomes" id="UP000092462">
    <property type="component" value="Unassembled WGS sequence"/>
</dbReference>
<evidence type="ECO:0000313" key="1">
    <source>
        <dbReference type="EnsemblMetazoa" id="PPAI004802-PA"/>
    </source>
</evidence>
<name>A0A1B0GND4_PHLPP</name>
<dbReference type="VEuPathDB" id="VectorBase:PPAPM1_011704"/>
<dbReference type="EMBL" id="AJVK01029325">
    <property type="status" value="NOT_ANNOTATED_CDS"/>
    <property type="molecule type" value="Genomic_DNA"/>
</dbReference>
<protein>
    <submittedName>
        <fullName evidence="1">Uncharacterized protein</fullName>
    </submittedName>
</protein>